<dbReference type="PANTHER" id="PTHR42847:SF4">
    <property type="entry name" value="ALKANESULFONATE MONOOXYGENASE-RELATED"/>
    <property type="match status" value="1"/>
</dbReference>
<dbReference type="InterPro" id="IPR011251">
    <property type="entry name" value="Luciferase-like_dom"/>
</dbReference>
<organism evidence="6 7">
    <name type="scientific">Nocardia salmonicida</name>
    <dbReference type="NCBI Taxonomy" id="53431"/>
    <lineage>
        <taxon>Bacteria</taxon>
        <taxon>Bacillati</taxon>
        <taxon>Actinomycetota</taxon>
        <taxon>Actinomycetes</taxon>
        <taxon>Mycobacteriales</taxon>
        <taxon>Nocardiaceae</taxon>
        <taxon>Nocardia</taxon>
    </lineage>
</organism>
<proteinExistence type="predicted"/>
<dbReference type="InterPro" id="IPR019921">
    <property type="entry name" value="Lucif-like_OxRdtase_Rv2161c"/>
</dbReference>
<keyword evidence="7" id="KW-1185">Reference proteome</keyword>
<evidence type="ECO:0000313" key="6">
    <source>
        <dbReference type="EMBL" id="WTY33261.1"/>
    </source>
</evidence>
<sequence length="296" mass="33152">MKFYLSLALVEIPEIVEIAKAADELGYAGIAVPDHVVNFETLATPYPYSDDGRRRWEPFTEWPDPWVLIGAMAACTRRLHFITTVYVAALRDPYTVAKAVATAAVLGGGRVELGLGAGWCAEEFELMNAEFSGRGKRTEEMVDLMRELWLPGWTEFSGRYYTTPRLEMTPTPPPIPVMFGGLTDLALRRAARYDGWIGDRMTIEEAIEVAGTLRRYRTEHGLPFDTFSILAPLTDAWGTDRYLEAEAAGITHMVTKPWVLYYGMNATLDQKIEALHRFRHDNYPAAFAPAAVPAEP</sequence>
<dbReference type="EMBL" id="CP109527">
    <property type="protein sequence ID" value="WTY33261.1"/>
    <property type="molecule type" value="Genomic_DNA"/>
</dbReference>
<evidence type="ECO:0000256" key="1">
    <source>
        <dbReference type="ARBA" id="ARBA00022630"/>
    </source>
</evidence>
<gene>
    <name evidence="6" type="ORF">OG308_18090</name>
</gene>
<dbReference type="Pfam" id="PF00296">
    <property type="entry name" value="Bac_luciferase"/>
    <property type="match status" value="1"/>
</dbReference>
<dbReference type="Proteomes" id="UP001621418">
    <property type="component" value="Chromosome"/>
</dbReference>
<keyword evidence="2" id="KW-0288">FMN</keyword>
<reference evidence="6 7" key="1">
    <citation type="submission" date="2022-10" db="EMBL/GenBank/DDBJ databases">
        <title>The complete genomes of actinobacterial strains from the NBC collection.</title>
        <authorList>
            <person name="Joergensen T.S."/>
            <person name="Alvarez Arevalo M."/>
            <person name="Sterndorff E.B."/>
            <person name="Faurdal D."/>
            <person name="Vuksanovic O."/>
            <person name="Mourched A.-S."/>
            <person name="Charusanti P."/>
            <person name="Shaw S."/>
            <person name="Blin K."/>
            <person name="Weber T."/>
        </authorList>
    </citation>
    <scope>NUCLEOTIDE SEQUENCE [LARGE SCALE GENOMIC DNA]</scope>
    <source>
        <strain evidence="6 7">NBC_01413</strain>
    </source>
</reference>
<dbReference type="PANTHER" id="PTHR42847">
    <property type="entry name" value="ALKANESULFONATE MONOOXYGENASE"/>
    <property type="match status" value="1"/>
</dbReference>
<dbReference type="NCBIfam" id="TIGR03619">
    <property type="entry name" value="F420_Rv2161c"/>
    <property type="match status" value="1"/>
</dbReference>
<evidence type="ECO:0000313" key="7">
    <source>
        <dbReference type="Proteomes" id="UP001621418"/>
    </source>
</evidence>
<dbReference type="SUPFAM" id="SSF51679">
    <property type="entry name" value="Bacterial luciferase-like"/>
    <property type="match status" value="1"/>
</dbReference>
<dbReference type="EC" id="1.-.-.-" evidence="6"/>
<name>A0ABZ1MZZ6_9NOCA</name>
<dbReference type="InterPro" id="IPR050172">
    <property type="entry name" value="SsuD_RutA_monooxygenase"/>
</dbReference>
<dbReference type="InterPro" id="IPR036661">
    <property type="entry name" value="Luciferase-like_sf"/>
</dbReference>
<protein>
    <submittedName>
        <fullName evidence="6">TIGR03619 family F420-dependent LLM class oxidoreductase</fullName>
        <ecNumber evidence="6">1.-.-.-</ecNumber>
    </submittedName>
</protein>
<evidence type="ECO:0000256" key="3">
    <source>
        <dbReference type="ARBA" id="ARBA00023002"/>
    </source>
</evidence>
<dbReference type="GO" id="GO:0016491">
    <property type="term" value="F:oxidoreductase activity"/>
    <property type="evidence" value="ECO:0007669"/>
    <property type="project" value="UniProtKB-KW"/>
</dbReference>
<dbReference type="CDD" id="cd01097">
    <property type="entry name" value="Tetrahydromethanopterin_reductase"/>
    <property type="match status" value="1"/>
</dbReference>
<evidence type="ECO:0000256" key="4">
    <source>
        <dbReference type="ARBA" id="ARBA00023033"/>
    </source>
</evidence>
<feature type="domain" description="Luciferase-like" evidence="5">
    <location>
        <begin position="12"/>
        <end position="290"/>
    </location>
</feature>
<dbReference type="RefSeq" id="WP_405145446.1">
    <property type="nucleotide sequence ID" value="NZ_CP109527.1"/>
</dbReference>
<evidence type="ECO:0000259" key="5">
    <source>
        <dbReference type="Pfam" id="PF00296"/>
    </source>
</evidence>
<accession>A0ABZ1MZZ6</accession>
<keyword evidence="3 6" id="KW-0560">Oxidoreductase</keyword>
<keyword evidence="4" id="KW-0503">Monooxygenase</keyword>
<dbReference type="Gene3D" id="3.20.20.30">
    <property type="entry name" value="Luciferase-like domain"/>
    <property type="match status" value="1"/>
</dbReference>
<keyword evidence="1" id="KW-0285">Flavoprotein</keyword>
<evidence type="ECO:0000256" key="2">
    <source>
        <dbReference type="ARBA" id="ARBA00022643"/>
    </source>
</evidence>